<accession>A0A1G2IZ75</accession>
<evidence type="ECO:0000313" key="2">
    <source>
        <dbReference type="EMBL" id="OGZ79651.1"/>
    </source>
</evidence>
<evidence type="ECO:0000259" key="1">
    <source>
        <dbReference type="Pfam" id="PF20803"/>
    </source>
</evidence>
<name>A0A1G2IZ75_9BACT</name>
<reference evidence="2 3" key="1">
    <citation type="journal article" date="2016" name="Nat. Commun.">
        <title>Thousands of microbial genomes shed light on interconnected biogeochemical processes in an aquifer system.</title>
        <authorList>
            <person name="Anantharaman K."/>
            <person name="Brown C.T."/>
            <person name="Hug L.A."/>
            <person name="Sharon I."/>
            <person name="Castelle C.J."/>
            <person name="Probst A.J."/>
            <person name="Thomas B.C."/>
            <person name="Singh A."/>
            <person name="Wilkins M.J."/>
            <person name="Karaoz U."/>
            <person name="Brodie E.L."/>
            <person name="Williams K.H."/>
            <person name="Hubbard S.S."/>
            <person name="Banfield J.F."/>
        </authorList>
    </citation>
    <scope>NUCLEOTIDE SEQUENCE [LARGE SCALE GENOMIC DNA]</scope>
</reference>
<sequence length="180" mass="21382">MSRIKNKEPLPEKVLKFIGGKSLEFLDLSFKLVFDPEEMIKNYGFIFSYAPRVIYNLKKSPYFSQQGGKFYVTEKGRMRIIKNIIRSKNNQFKRLSGSWLGIIFDIPEANRRERAFLRRELDMAGCKELQKSVWVTPFDIEKELLALMSLWKKDFKGDIRFLKIDKISGEEEIKKYFKIF</sequence>
<dbReference type="InterPro" id="IPR048846">
    <property type="entry name" value="PaaX-like_central"/>
</dbReference>
<comment type="caution">
    <text evidence="2">The sequence shown here is derived from an EMBL/GenBank/DDBJ whole genome shotgun (WGS) entry which is preliminary data.</text>
</comment>
<gene>
    <name evidence="2" type="ORF">A2358_01655</name>
</gene>
<dbReference type="Gene3D" id="3.30.70.2650">
    <property type="match status" value="1"/>
</dbReference>
<feature type="domain" description="Transcriptional repressor PaaX-like central Cas2-like" evidence="1">
    <location>
        <begin position="95"/>
        <end position="149"/>
    </location>
</feature>
<organism evidence="2 3">
    <name type="scientific">Candidatus Staskawiczbacteria bacterium RIFOXYB1_FULL_37_44</name>
    <dbReference type="NCBI Taxonomy" id="1802223"/>
    <lineage>
        <taxon>Bacteria</taxon>
        <taxon>Candidatus Staskawicziibacteriota</taxon>
    </lineage>
</organism>
<dbReference type="Pfam" id="PF20803">
    <property type="entry name" value="PaaX_M"/>
    <property type="match status" value="1"/>
</dbReference>
<protein>
    <recommendedName>
        <fullName evidence="1">Transcriptional repressor PaaX-like central Cas2-like domain-containing protein</fullName>
    </recommendedName>
</protein>
<dbReference type="AlphaFoldDB" id="A0A1G2IZ75"/>
<dbReference type="STRING" id="1802223.A2358_01655"/>
<dbReference type="Proteomes" id="UP000178650">
    <property type="component" value="Unassembled WGS sequence"/>
</dbReference>
<evidence type="ECO:0000313" key="3">
    <source>
        <dbReference type="Proteomes" id="UP000178650"/>
    </source>
</evidence>
<dbReference type="EMBL" id="MHPJ01000001">
    <property type="protein sequence ID" value="OGZ79651.1"/>
    <property type="molecule type" value="Genomic_DNA"/>
</dbReference>
<proteinExistence type="predicted"/>